<dbReference type="GO" id="GO:0030125">
    <property type="term" value="C:clathrin vesicle coat"/>
    <property type="evidence" value="ECO:0007669"/>
    <property type="project" value="TreeGrafter"/>
</dbReference>
<dbReference type="Pfam" id="PF07933">
    <property type="entry name" value="DUF1681"/>
    <property type="match status" value="1"/>
</dbReference>
<feature type="domain" description="NECAP PHear" evidence="2">
    <location>
        <begin position="64"/>
        <end position="128"/>
    </location>
</feature>
<proteinExistence type="predicted"/>
<dbReference type="InterPro" id="IPR012466">
    <property type="entry name" value="NECAP_PHear"/>
</dbReference>
<dbReference type="Gene3D" id="2.30.29.30">
    <property type="entry name" value="Pleckstrin-homology domain (PH domain)/Phosphotyrosine-binding domain (PTB)"/>
    <property type="match status" value="2"/>
</dbReference>
<feature type="compositionally biased region" description="Low complexity" evidence="1">
    <location>
        <begin position="169"/>
        <end position="182"/>
    </location>
</feature>
<dbReference type="PANTHER" id="PTHR12847:SF9">
    <property type="entry name" value="NECAP-LIKE PROTEIN CG9132"/>
    <property type="match status" value="1"/>
</dbReference>
<reference evidence="3" key="1">
    <citation type="submission" date="2021-06" db="EMBL/GenBank/DDBJ databases">
        <authorList>
            <person name="Kallberg Y."/>
            <person name="Tangrot J."/>
            <person name="Rosling A."/>
        </authorList>
    </citation>
    <scope>NUCLEOTIDE SEQUENCE</scope>
    <source>
        <strain evidence="3">CL551</strain>
    </source>
</reference>
<gene>
    <name evidence="3" type="ORF">AMORRO_LOCUS5779</name>
</gene>
<dbReference type="InterPro" id="IPR011993">
    <property type="entry name" value="PH-like_dom_sf"/>
</dbReference>
<feature type="region of interest" description="Disordered" evidence="1">
    <location>
        <begin position="150"/>
        <end position="203"/>
    </location>
</feature>
<evidence type="ECO:0000313" key="4">
    <source>
        <dbReference type="Proteomes" id="UP000789342"/>
    </source>
</evidence>
<evidence type="ECO:0000313" key="3">
    <source>
        <dbReference type="EMBL" id="CAG8555638.1"/>
    </source>
</evidence>
<dbReference type="EMBL" id="CAJVPV010003608">
    <property type="protein sequence ID" value="CAG8555638.1"/>
    <property type="molecule type" value="Genomic_DNA"/>
</dbReference>
<dbReference type="CDD" id="cd13228">
    <property type="entry name" value="PHear_NECAP"/>
    <property type="match status" value="1"/>
</dbReference>
<evidence type="ECO:0000256" key="1">
    <source>
        <dbReference type="SAM" id="MobiDB-lite"/>
    </source>
</evidence>
<evidence type="ECO:0000259" key="2">
    <source>
        <dbReference type="Pfam" id="PF07933"/>
    </source>
</evidence>
<accession>A0A9N9FTT5</accession>
<dbReference type="SUPFAM" id="SSF50729">
    <property type="entry name" value="PH domain-like"/>
    <property type="match status" value="1"/>
</dbReference>
<name>A0A9N9FTT5_9GLOM</name>
<dbReference type="OrthoDB" id="10265489at2759"/>
<sequence>MEDDYESVLLVIRECYVYKLPPRTSSREYRAAEWGDMEAFMWKGRLRIIAVGEKCFIKLEDGITGRHALIGMGFQERSEAFDFQVALQDHVKHVKAEREAIEHAKVAALEPKKDYSLKEGETICINIGHQRKSRPHTISNLGGSETAGVVPLLPPPPSAASIKHKNNLSISSGSRTTRRPPSNEFGEFKAFENDSTDFFNNAG</sequence>
<dbReference type="AlphaFoldDB" id="A0A9N9FTT5"/>
<protein>
    <submittedName>
        <fullName evidence="3">6741_t:CDS:1</fullName>
    </submittedName>
</protein>
<dbReference type="Proteomes" id="UP000789342">
    <property type="component" value="Unassembled WGS sequence"/>
</dbReference>
<organism evidence="3 4">
    <name type="scientific">Acaulospora morrowiae</name>
    <dbReference type="NCBI Taxonomy" id="94023"/>
    <lineage>
        <taxon>Eukaryota</taxon>
        <taxon>Fungi</taxon>
        <taxon>Fungi incertae sedis</taxon>
        <taxon>Mucoromycota</taxon>
        <taxon>Glomeromycotina</taxon>
        <taxon>Glomeromycetes</taxon>
        <taxon>Diversisporales</taxon>
        <taxon>Acaulosporaceae</taxon>
        <taxon>Acaulospora</taxon>
    </lineage>
</organism>
<dbReference type="GO" id="GO:0006897">
    <property type="term" value="P:endocytosis"/>
    <property type="evidence" value="ECO:0007669"/>
    <property type="project" value="InterPro"/>
</dbReference>
<comment type="caution">
    <text evidence="3">The sequence shown here is derived from an EMBL/GenBank/DDBJ whole genome shotgun (WGS) entry which is preliminary data.</text>
</comment>
<dbReference type="PANTHER" id="PTHR12847">
    <property type="entry name" value="ATP-BINDING CASSETTE ABC TRANSPORTER-RELATED"/>
    <property type="match status" value="1"/>
</dbReference>
<keyword evidence="4" id="KW-1185">Reference proteome</keyword>